<keyword evidence="9" id="KW-0812">Transmembrane</keyword>
<dbReference type="OrthoDB" id="199913at2759"/>
<dbReference type="PANTHER" id="PTHR11610">
    <property type="entry name" value="LIPASE"/>
    <property type="match status" value="1"/>
</dbReference>
<evidence type="ECO:0000256" key="4">
    <source>
        <dbReference type="ARBA" id="ARBA00013179"/>
    </source>
</evidence>
<comment type="caution">
    <text evidence="11">The sequence shown here is derived from an EMBL/GenBank/DDBJ whole genome shotgun (WGS) entry which is preliminary data.</text>
</comment>
<dbReference type="Gene3D" id="3.40.50.1820">
    <property type="entry name" value="alpha/beta hydrolase"/>
    <property type="match status" value="1"/>
</dbReference>
<evidence type="ECO:0000256" key="7">
    <source>
        <dbReference type="ARBA" id="ARBA00023157"/>
    </source>
</evidence>
<keyword evidence="9" id="KW-0472">Membrane</keyword>
<sequence>MQRYKNGRKVDRDARAILARDDGTGVLQNDQLGSTTASFLSNPVQGDSVKGSRSVTRDFGRSTMLPSLLVPMLCHLYIFRRGDTILHLTLLPTGTCFYCCPIQFNRDVQFKLYTRRNPTYPTILDPNDATTLWRSNFNVKHPTVVYVHGYSDSSLGKGPIAIRNAYLRRGYYNVILVDWAKLAVLPWYITAVRNSRIIGSYLAHVMRWLDAQKAVPLSKIHVIGFSLGAEAAGFMGKALAPRKIGRITGLDPAYPLYMNTGDEGHLTWADATFVDVIHTDGGNFGFPNPLGHVDFFPNGGRRRQPGCDFKSIVRMGFRRIINQYITCGHNRAWRYYAESVENPYGFPASRCPRWKPDIGANCVWRPEAYMGYTADPKYRGKFYLSTNERWPYAKNLTSHK</sequence>
<evidence type="ECO:0000256" key="5">
    <source>
        <dbReference type="ARBA" id="ARBA00022525"/>
    </source>
</evidence>
<dbReference type="InterPro" id="IPR033906">
    <property type="entry name" value="Lipase_N"/>
</dbReference>
<comment type="catalytic activity">
    <reaction evidence="1">
        <text>a 1,2-diacyl-sn-glycero-3-phosphocholine + H2O = a 2-acyl-sn-glycero-3-phosphocholine + a fatty acid + H(+)</text>
        <dbReference type="Rhea" id="RHEA:18689"/>
        <dbReference type="ChEBI" id="CHEBI:15377"/>
        <dbReference type="ChEBI" id="CHEBI:15378"/>
        <dbReference type="ChEBI" id="CHEBI:28868"/>
        <dbReference type="ChEBI" id="CHEBI:57643"/>
        <dbReference type="ChEBI" id="CHEBI:57875"/>
        <dbReference type="EC" id="3.1.1.32"/>
    </reaction>
</comment>
<dbReference type="CDD" id="cd00707">
    <property type="entry name" value="Pancreat_lipase_like"/>
    <property type="match status" value="1"/>
</dbReference>
<dbReference type="InterPro" id="IPR013818">
    <property type="entry name" value="Lipase"/>
</dbReference>
<evidence type="ECO:0000256" key="1">
    <source>
        <dbReference type="ARBA" id="ARBA00000111"/>
    </source>
</evidence>
<proteinExistence type="inferred from homology"/>
<gene>
    <name evidence="11" type="ORF">DMN91_003549</name>
</gene>
<comment type="similarity">
    <text evidence="3 8">Belongs to the AB hydrolase superfamily. Lipase family.</text>
</comment>
<evidence type="ECO:0000256" key="8">
    <source>
        <dbReference type="RuleBase" id="RU004262"/>
    </source>
</evidence>
<name>A0A3L8DSC5_OOCBI</name>
<dbReference type="PRINTS" id="PR00821">
    <property type="entry name" value="TAGLIPASE"/>
</dbReference>
<reference evidence="11" key="2">
    <citation type="submission" date="2018-07" db="EMBL/GenBank/DDBJ databases">
        <authorList>
            <person name="Mckenzie S.K."/>
            <person name="Kronauer D.J.C."/>
        </authorList>
    </citation>
    <scope>NUCLEOTIDE SEQUENCE</scope>
    <source>
        <strain evidence="11">Clonal line C1</strain>
    </source>
</reference>
<dbReference type="Pfam" id="PF00151">
    <property type="entry name" value="Lipase"/>
    <property type="match status" value="1"/>
</dbReference>
<dbReference type="EMBL" id="QOIP01000004">
    <property type="protein sequence ID" value="RLU23345.1"/>
    <property type="molecule type" value="Genomic_DNA"/>
</dbReference>
<protein>
    <recommendedName>
        <fullName evidence="4">phospholipase A1</fullName>
        <ecNumber evidence="4">3.1.1.32</ecNumber>
    </recommendedName>
</protein>
<comment type="subcellular location">
    <subcellularLocation>
        <location evidence="2">Secreted</location>
    </subcellularLocation>
</comment>
<dbReference type="Proteomes" id="UP000279307">
    <property type="component" value="Chromosome 4"/>
</dbReference>
<dbReference type="InterPro" id="IPR029058">
    <property type="entry name" value="AB_hydrolase_fold"/>
</dbReference>
<keyword evidence="5" id="KW-0964">Secreted</keyword>
<dbReference type="InterPro" id="IPR000734">
    <property type="entry name" value="TAG_lipase"/>
</dbReference>
<dbReference type="AlphaFoldDB" id="A0A3L8DSC5"/>
<dbReference type="GO" id="GO:0016042">
    <property type="term" value="P:lipid catabolic process"/>
    <property type="evidence" value="ECO:0007669"/>
    <property type="project" value="TreeGrafter"/>
</dbReference>
<dbReference type="SUPFAM" id="SSF53474">
    <property type="entry name" value="alpha/beta-Hydrolases"/>
    <property type="match status" value="1"/>
</dbReference>
<evidence type="ECO:0000256" key="9">
    <source>
        <dbReference type="SAM" id="Phobius"/>
    </source>
</evidence>
<evidence type="ECO:0000259" key="10">
    <source>
        <dbReference type="Pfam" id="PF00151"/>
    </source>
</evidence>
<dbReference type="EC" id="3.1.1.32" evidence="4"/>
<organism evidence="11">
    <name type="scientific">Ooceraea biroi</name>
    <name type="common">Clonal raider ant</name>
    <name type="synonym">Cerapachys biroi</name>
    <dbReference type="NCBI Taxonomy" id="2015173"/>
    <lineage>
        <taxon>Eukaryota</taxon>
        <taxon>Metazoa</taxon>
        <taxon>Ecdysozoa</taxon>
        <taxon>Arthropoda</taxon>
        <taxon>Hexapoda</taxon>
        <taxon>Insecta</taxon>
        <taxon>Pterygota</taxon>
        <taxon>Neoptera</taxon>
        <taxon>Endopterygota</taxon>
        <taxon>Hymenoptera</taxon>
        <taxon>Apocrita</taxon>
        <taxon>Aculeata</taxon>
        <taxon>Formicoidea</taxon>
        <taxon>Formicidae</taxon>
        <taxon>Dorylinae</taxon>
        <taxon>Ooceraea</taxon>
    </lineage>
</organism>
<evidence type="ECO:0000256" key="3">
    <source>
        <dbReference type="ARBA" id="ARBA00010701"/>
    </source>
</evidence>
<accession>A0A3L8DSC5</accession>
<keyword evidence="6" id="KW-0378">Hydrolase</keyword>
<evidence type="ECO:0000313" key="11">
    <source>
        <dbReference type="EMBL" id="RLU23345.1"/>
    </source>
</evidence>
<feature type="domain" description="Lipase" evidence="10">
    <location>
        <begin position="105"/>
        <end position="392"/>
    </location>
</feature>
<reference evidence="11" key="1">
    <citation type="journal article" date="2018" name="Genome Res.">
        <title>The genomic architecture and molecular evolution of ant odorant receptors.</title>
        <authorList>
            <person name="McKenzie S.K."/>
            <person name="Kronauer D.J.C."/>
        </authorList>
    </citation>
    <scope>NUCLEOTIDE SEQUENCE [LARGE SCALE GENOMIC DNA]</scope>
    <source>
        <strain evidence="11">Clonal line C1</strain>
    </source>
</reference>
<dbReference type="GO" id="GO:0017171">
    <property type="term" value="F:serine hydrolase activity"/>
    <property type="evidence" value="ECO:0007669"/>
    <property type="project" value="TreeGrafter"/>
</dbReference>
<evidence type="ECO:0000256" key="2">
    <source>
        <dbReference type="ARBA" id="ARBA00004613"/>
    </source>
</evidence>
<dbReference type="PANTHER" id="PTHR11610:SF169">
    <property type="entry name" value="GH15759P-RELATED"/>
    <property type="match status" value="1"/>
</dbReference>
<dbReference type="GO" id="GO:0008970">
    <property type="term" value="F:phospholipase A1 activity"/>
    <property type="evidence" value="ECO:0007669"/>
    <property type="project" value="UniProtKB-EC"/>
</dbReference>
<keyword evidence="9" id="KW-1133">Transmembrane helix</keyword>
<feature type="transmembrane region" description="Helical" evidence="9">
    <location>
        <begin position="170"/>
        <end position="189"/>
    </location>
</feature>
<keyword evidence="7" id="KW-1015">Disulfide bond</keyword>
<evidence type="ECO:0000256" key="6">
    <source>
        <dbReference type="ARBA" id="ARBA00022801"/>
    </source>
</evidence>
<dbReference type="FunFam" id="3.40.50.1820:FF:000122">
    <property type="entry name" value="Vitellogenin-3-like Protein"/>
    <property type="match status" value="1"/>
</dbReference>
<dbReference type="GO" id="GO:0005615">
    <property type="term" value="C:extracellular space"/>
    <property type="evidence" value="ECO:0007669"/>
    <property type="project" value="TreeGrafter"/>
</dbReference>